<dbReference type="InterPro" id="IPR000683">
    <property type="entry name" value="Gfo/Idh/MocA-like_OxRdtase_N"/>
</dbReference>
<gene>
    <name evidence="5" type="ORF">LL965_03495</name>
</gene>
<dbReference type="Pfam" id="PF02894">
    <property type="entry name" value="GFO_IDH_MocA_C"/>
    <property type="match status" value="1"/>
</dbReference>
<accession>A0ABS8HAJ9</accession>
<dbReference type="Proteomes" id="UP001199206">
    <property type="component" value="Unassembled WGS sequence"/>
</dbReference>
<protein>
    <submittedName>
        <fullName evidence="5">Oxidoreductase</fullName>
    </submittedName>
</protein>
<dbReference type="NCBIfam" id="NF008607">
    <property type="entry name" value="PRK11579.1"/>
    <property type="match status" value="1"/>
</dbReference>
<evidence type="ECO:0000313" key="5">
    <source>
        <dbReference type="EMBL" id="MCC4619184.1"/>
    </source>
</evidence>
<dbReference type="SUPFAM" id="SSF51735">
    <property type="entry name" value="NAD(P)-binding Rossmann-fold domains"/>
    <property type="match status" value="1"/>
</dbReference>
<dbReference type="Gene3D" id="3.30.360.10">
    <property type="entry name" value="Dihydrodipicolinate Reductase, domain 2"/>
    <property type="match status" value="1"/>
</dbReference>
<proteinExistence type="inferred from homology"/>
<reference evidence="5 6" key="1">
    <citation type="submission" date="2021-10" db="EMBL/GenBank/DDBJ databases">
        <title>Genome sequencing of Xanthomonas strains from NCPPB.</title>
        <authorList>
            <person name="Hussein R."/>
            <person name="Harrison J."/>
            <person name="Studholme D.J."/>
            <person name="Vicente J."/>
            <person name="Grant M."/>
        </authorList>
    </citation>
    <scope>NUCLEOTIDE SEQUENCE [LARGE SCALE GENOMIC DNA]</scope>
    <source>
        <strain evidence="5 6">NCPPB 101</strain>
    </source>
</reference>
<evidence type="ECO:0000256" key="1">
    <source>
        <dbReference type="ARBA" id="ARBA00010928"/>
    </source>
</evidence>
<dbReference type="PANTHER" id="PTHR43708">
    <property type="entry name" value="CONSERVED EXPRESSED OXIDOREDUCTASE (EUROFUNG)"/>
    <property type="match status" value="1"/>
</dbReference>
<feature type="domain" description="Gfo/Idh/MocA-like oxidoreductase N-terminal" evidence="3">
    <location>
        <begin position="5"/>
        <end position="120"/>
    </location>
</feature>
<dbReference type="Pfam" id="PF01408">
    <property type="entry name" value="GFO_IDH_MocA"/>
    <property type="match status" value="1"/>
</dbReference>
<comment type="caution">
    <text evidence="5">The sequence shown here is derived from an EMBL/GenBank/DDBJ whole genome shotgun (WGS) entry which is preliminary data.</text>
</comment>
<dbReference type="InterPro" id="IPR051317">
    <property type="entry name" value="Gfo/Idh/MocA_oxidoreduct"/>
</dbReference>
<dbReference type="Gene3D" id="3.40.50.720">
    <property type="entry name" value="NAD(P)-binding Rossmann-like Domain"/>
    <property type="match status" value="1"/>
</dbReference>
<dbReference type="InterPro" id="IPR004104">
    <property type="entry name" value="Gfo/Idh/MocA-like_OxRdtase_C"/>
</dbReference>
<dbReference type="EMBL" id="JAJGQJ010000004">
    <property type="protein sequence ID" value="MCC4619184.1"/>
    <property type="molecule type" value="Genomic_DNA"/>
</dbReference>
<dbReference type="RefSeq" id="WP_029218951.1">
    <property type="nucleotide sequence ID" value="NZ_CAWLZN010000001.1"/>
</dbReference>
<name>A0ABS8HAJ9_9XANT</name>
<organism evidence="5 6">
    <name type="scientific">Xanthomonas cassavae CFBP 4642</name>
    <dbReference type="NCBI Taxonomy" id="1219375"/>
    <lineage>
        <taxon>Bacteria</taxon>
        <taxon>Pseudomonadati</taxon>
        <taxon>Pseudomonadota</taxon>
        <taxon>Gammaproteobacteria</taxon>
        <taxon>Lysobacterales</taxon>
        <taxon>Lysobacteraceae</taxon>
        <taxon>Xanthomonas</taxon>
    </lineage>
</organism>
<comment type="similarity">
    <text evidence="1">Belongs to the Gfo/Idh/MocA family.</text>
</comment>
<keyword evidence="2" id="KW-0560">Oxidoreductase</keyword>
<dbReference type="PANTHER" id="PTHR43708:SF5">
    <property type="entry name" value="CONSERVED EXPRESSED OXIDOREDUCTASE (EUROFUNG)-RELATED"/>
    <property type="match status" value="1"/>
</dbReference>
<feature type="domain" description="Gfo/Idh/MocA-like oxidoreductase C-terminal" evidence="4">
    <location>
        <begin position="134"/>
        <end position="342"/>
    </location>
</feature>
<evidence type="ECO:0000259" key="4">
    <source>
        <dbReference type="Pfam" id="PF02894"/>
    </source>
</evidence>
<dbReference type="InterPro" id="IPR036291">
    <property type="entry name" value="NAD(P)-bd_dom_sf"/>
</dbReference>
<evidence type="ECO:0000256" key="2">
    <source>
        <dbReference type="ARBA" id="ARBA00023002"/>
    </source>
</evidence>
<evidence type="ECO:0000313" key="6">
    <source>
        <dbReference type="Proteomes" id="UP001199206"/>
    </source>
</evidence>
<keyword evidence="6" id="KW-1185">Reference proteome</keyword>
<sequence length="360" mass="39255">MPKQFNLAVVGYGYVGHTFHAPLIASTPGMQLHSVVSSKPQQAQADFPGIDVVADLATALADPALDAVVLATPNQTHAPFALQALAAGKHVLVDKPFALDAAQARTVADAAAAAGCIVSVFQNRRWDADFLTLRRLIDEGRLGEVVEFHSHFDRYRPQVRDRWRESDSPGAGLWYDLGPHLLDQALQLFGTPQAIGADLQRQRSQARSDDYFHVTLHYPRRRAILHAGSLVADNRLRFAVHGTRGSYLKHGLDTQEDQLRAGRRPGTVGWGVDPLPGTLTRVDEEGRVHIHQPENLPGDYRQCYAAFRDALAGTGPAPVSADDAVQLMHLLELAQRSAATGQVQWLEGMRPDADATGCAR</sequence>
<evidence type="ECO:0000259" key="3">
    <source>
        <dbReference type="Pfam" id="PF01408"/>
    </source>
</evidence>
<dbReference type="SUPFAM" id="SSF55347">
    <property type="entry name" value="Glyceraldehyde-3-phosphate dehydrogenase-like, C-terminal domain"/>
    <property type="match status" value="1"/>
</dbReference>